<dbReference type="Gene3D" id="3.30.710.10">
    <property type="entry name" value="Potassium Channel Kv1.1, Chain A"/>
    <property type="match status" value="1"/>
</dbReference>
<name>A0A8H6YD39_9AGAR</name>
<keyword evidence="3" id="KW-1185">Reference proteome</keyword>
<dbReference type="Pfam" id="PF00651">
    <property type="entry name" value="BTB"/>
    <property type="match status" value="1"/>
</dbReference>
<dbReference type="InterPro" id="IPR011333">
    <property type="entry name" value="SKP1/BTB/POZ_sf"/>
</dbReference>
<dbReference type="SUPFAM" id="SSF54695">
    <property type="entry name" value="POZ domain"/>
    <property type="match status" value="1"/>
</dbReference>
<evidence type="ECO:0000259" key="1">
    <source>
        <dbReference type="PROSITE" id="PS50097"/>
    </source>
</evidence>
<dbReference type="Proteomes" id="UP000623467">
    <property type="component" value="Unassembled WGS sequence"/>
</dbReference>
<comment type="caution">
    <text evidence="2">The sequence shown here is derived from an EMBL/GenBank/DDBJ whole genome shotgun (WGS) entry which is preliminary data.</text>
</comment>
<protein>
    <recommendedName>
        <fullName evidence="1">BTB domain-containing protein</fullName>
    </recommendedName>
</protein>
<dbReference type="PROSITE" id="PS50097">
    <property type="entry name" value="BTB"/>
    <property type="match status" value="1"/>
</dbReference>
<evidence type="ECO:0000313" key="2">
    <source>
        <dbReference type="EMBL" id="KAF7358860.1"/>
    </source>
</evidence>
<feature type="domain" description="BTB" evidence="1">
    <location>
        <begin position="20"/>
        <end position="79"/>
    </location>
</feature>
<dbReference type="EMBL" id="JACAZH010000009">
    <property type="protein sequence ID" value="KAF7358860.1"/>
    <property type="molecule type" value="Genomic_DNA"/>
</dbReference>
<sequence length="269" mass="30501">MATSTTLQTSISERFDSSDADVTVRSSDGVLFKLHRMNLKLHSDIFANADNTTRPENGDEVVYLDEASDVLDLLFQFMYRQPQPNLQVVEASLFFRLAEAAEKYLVYSAMPVVMMQAKEHIPQHPLQVLNFAALHGYVEVANKAARASVGRPMADAVKFLAPAPLAKWVRSAIYLPFFSDEDLQAVFYDKFHTGARSAVARIAGENKLHRDMDFDKCIRDPASWYELHGKFRSITLDFSFLEVDFIELELCLETGVNVYLHDILELELL</sequence>
<dbReference type="AlphaFoldDB" id="A0A8H6YD39"/>
<evidence type="ECO:0000313" key="3">
    <source>
        <dbReference type="Proteomes" id="UP000623467"/>
    </source>
</evidence>
<gene>
    <name evidence="2" type="ORF">MSAN_01226100</name>
</gene>
<accession>A0A8H6YD39</accession>
<dbReference type="InterPro" id="IPR000210">
    <property type="entry name" value="BTB/POZ_dom"/>
</dbReference>
<reference evidence="2" key="1">
    <citation type="submission" date="2020-05" db="EMBL/GenBank/DDBJ databases">
        <title>Mycena genomes resolve the evolution of fungal bioluminescence.</title>
        <authorList>
            <person name="Tsai I.J."/>
        </authorList>
    </citation>
    <scope>NUCLEOTIDE SEQUENCE</scope>
    <source>
        <strain evidence="2">160909Yilan</strain>
    </source>
</reference>
<dbReference type="OrthoDB" id="3184970at2759"/>
<organism evidence="2 3">
    <name type="scientific">Mycena sanguinolenta</name>
    <dbReference type="NCBI Taxonomy" id="230812"/>
    <lineage>
        <taxon>Eukaryota</taxon>
        <taxon>Fungi</taxon>
        <taxon>Dikarya</taxon>
        <taxon>Basidiomycota</taxon>
        <taxon>Agaricomycotina</taxon>
        <taxon>Agaricomycetes</taxon>
        <taxon>Agaricomycetidae</taxon>
        <taxon>Agaricales</taxon>
        <taxon>Marasmiineae</taxon>
        <taxon>Mycenaceae</taxon>
        <taxon>Mycena</taxon>
    </lineage>
</organism>
<proteinExistence type="predicted"/>